<name>A0A2S2Q8B9_9HEMI</name>
<evidence type="ECO:0008006" key="2">
    <source>
        <dbReference type="Google" id="ProtNLM"/>
    </source>
</evidence>
<accession>A0A2S2Q8B9</accession>
<dbReference type="SUPFAM" id="SSF56219">
    <property type="entry name" value="DNase I-like"/>
    <property type="match status" value="1"/>
</dbReference>
<proteinExistence type="predicted"/>
<evidence type="ECO:0000313" key="1">
    <source>
        <dbReference type="EMBL" id="MBY73810.1"/>
    </source>
</evidence>
<sequence>MNDFTKSIIELNNTNAKNLIECSFNNLNTKMYTEHAINIISVNICILKKHFDELCIIIDNMETKFEVIVLTEAWLGLENVSINNFLMDGYTIHSTTNNKNQNNCVVVCLKYSLKDVLIAEIYSNALTILEIIFKISKIDFLIYSIYRSPNSILDIDLNDLNDLILFNSNFKTAKYKIILGDLNIDLLKSTKMRDDNLVVIA</sequence>
<dbReference type="Gene3D" id="3.60.10.10">
    <property type="entry name" value="Endonuclease/exonuclease/phosphatase"/>
    <property type="match status" value="1"/>
</dbReference>
<dbReference type="AlphaFoldDB" id="A0A2S2Q8B9"/>
<reference evidence="1" key="1">
    <citation type="submission" date="2018-04" db="EMBL/GenBank/DDBJ databases">
        <title>Transcriptome assembly of Sipha flava.</title>
        <authorList>
            <person name="Scully E.D."/>
            <person name="Geib S.M."/>
            <person name="Palmer N.A."/>
            <person name="Koch K."/>
            <person name="Bradshaw J."/>
            <person name="Heng-Moss T."/>
            <person name="Sarath G."/>
        </authorList>
    </citation>
    <scope>NUCLEOTIDE SEQUENCE</scope>
</reference>
<gene>
    <name evidence="1" type="ORF">g.73116</name>
</gene>
<dbReference type="EMBL" id="GGMS01004607">
    <property type="protein sequence ID" value="MBY73810.1"/>
    <property type="molecule type" value="Transcribed_RNA"/>
</dbReference>
<protein>
    <recommendedName>
        <fullName evidence="2">Endonuclease/exonuclease/phosphatase domain-containing protein</fullName>
    </recommendedName>
</protein>
<dbReference type="InterPro" id="IPR036691">
    <property type="entry name" value="Endo/exonu/phosph_ase_sf"/>
</dbReference>
<organism evidence="1">
    <name type="scientific">Sipha flava</name>
    <name type="common">yellow sugarcane aphid</name>
    <dbReference type="NCBI Taxonomy" id="143950"/>
    <lineage>
        <taxon>Eukaryota</taxon>
        <taxon>Metazoa</taxon>
        <taxon>Ecdysozoa</taxon>
        <taxon>Arthropoda</taxon>
        <taxon>Hexapoda</taxon>
        <taxon>Insecta</taxon>
        <taxon>Pterygota</taxon>
        <taxon>Neoptera</taxon>
        <taxon>Paraneoptera</taxon>
        <taxon>Hemiptera</taxon>
        <taxon>Sternorrhyncha</taxon>
        <taxon>Aphidomorpha</taxon>
        <taxon>Aphidoidea</taxon>
        <taxon>Aphididae</taxon>
        <taxon>Sipha</taxon>
    </lineage>
</organism>